<dbReference type="AlphaFoldDB" id="M8CGR1"/>
<feature type="compositionally biased region" description="Basic and acidic residues" evidence="1">
    <location>
        <begin position="1"/>
        <end position="10"/>
    </location>
</feature>
<evidence type="ECO:0000256" key="1">
    <source>
        <dbReference type="SAM" id="MobiDB-lite"/>
    </source>
</evidence>
<accession>M8CGR1</accession>
<name>M8CGR1_AEGTA</name>
<feature type="region of interest" description="Disordered" evidence="1">
    <location>
        <begin position="71"/>
        <end position="100"/>
    </location>
</feature>
<protein>
    <submittedName>
        <fullName evidence="2">Uncharacterized protein</fullName>
    </submittedName>
</protein>
<evidence type="ECO:0000313" key="2">
    <source>
        <dbReference type="EnsemblPlants" id="EMT26377"/>
    </source>
</evidence>
<feature type="region of interest" description="Disordered" evidence="1">
    <location>
        <begin position="1"/>
        <end position="53"/>
    </location>
</feature>
<dbReference type="EnsemblPlants" id="EMT26377">
    <property type="protein sequence ID" value="EMT26377"/>
    <property type="gene ID" value="F775_01175"/>
</dbReference>
<organism evidence="2">
    <name type="scientific">Aegilops tauschii</name>
    <name type="common">Tausch's goatgrass</name>
    <name type="synonym">Aegilops squarrosa</name>
    <dbReference type="NCBI Taxonomy" id="37682"/>
    <lineage>
        <taxon>Eukaryota</taxon>
        <taxon>Viridiplantae</taxon>
        <taxon>Streptophyta</taxon>
        <taxon>Embryophyta</taxon>
        <taxon>Tracheophyta</taxon>
        <taxon>Spermatophyta</taxon>
        <taxon>Magnoliopsida</taxon>
        <taxon>Liliopsida</taxon>
        <taxon>Poales</taxon>
        <taxon>Poaceae</taxon>
        <taxon>BOP clade</taxon>
        <taxon>Pooideae</taxon>
        <taxon>Triticodae</taxon>
        <taxon>Triticeae</taxon>
        <taxon>Triticinae</taxon>
        <taxon>Aegilops</taxon>
    </lineage>
</organism>
<proteinExistence type="predicted"/>
<reference evidence="2" key="1">
    <citation type="submission" date="2015-06" db="UniProtKB">
        <authorList>
            <consortium name="EnsemblPlants"/>
        </authorList>
    </citation>
    <scope>IDENTIFICATION</scope>
</reference>
<sequence length="131" mass="13676">MHKGFPDVIDKVAGGPPEQDDQEADWAARRLDQRPGQGGDPADSGGPLLGGRGQWQRQLGLEILRPCAAWSGAGEGDTRGVATQQDGPRRQEGAAGRKGHAAAKSLVQLSSFLAGLVALSCSFVGSCRKIM</sequence>